<accession>A0AAV5WMB9</accession>
<name>A0AAV5WMB9_9BILA</name>
<evidence type="ECO:0000313" key="2">
    <source>
        <dbReference type="Proteomes" id="UP001432322"/>
    </source>
</evidence>
<feature type="non-terminal residue" evidence="1">
    <location>
        <position position="68"/>
    </location>
</feature>
<feature type="non-terminal residue" evidence="1">
    <location>
        <position position="1"/>
    </location>
</feature>
<dbReference type="Proteomes" id="UP001432322">
    <property type="component" value="Unassembled WGS sequence"/>
</dbReference>
<comment type="caution">
    <text evidence="1">The sequence shown here is derived from an EMBL/GenBank/DDBJ whole genome shotgun (WGS) entry which is preliminary data.</text>
</comment>
<dbReference type="AlphaFoldDB" id="A0AAV5WMB9"/>
<proteinExistence type="predicted"/>
<organism evidence="1 2">
    <name type="scientific">Pristionchus fissidentatus</name>
    <dbReference type="NCBI Taxonomy" id="1538716"/>
    <lineage>
        <taxon>Eukaryota</taxon>
        <taxon>Metazoa</taxon>
        <taxon>Ecdysozoa</taxon>
        <taxon>Nematoda</taxon>
        <taxon>Chromadorea</taxon>
        <taxon>Rhabditida</taxon>
        <taxon>Rhabditina</taxon>
        <taxon>Diplogasteromorpha</taxon>
        <taxon>Diplogasteroidea</taxon>
        <taxon>Neodiplogasteridae</taxon>
        <taxon>Pristionchus</taxon>
    </lineage>
</organism>
<keyword evidence="2" id="KW-1185">Reference proteome</keyword>
<evidence type="ECO:0000313" key="1">
    <source>
        <dbReference type="EMBL" id="GMT33436.1"/>
    </source>
</evidence>
<protein>
    <submittedName>
        <fullName evidence="1">Uncharacterized protein</fullName>
    </submittedName>
</protein>
<reference evidence="1" key="1">
    <citation type="submission" date="2023-10" db="EMBL/GenBank/DDBJ databases">
        <title>Genome assembly of Pristionchus species.</title>
        <authorList>
            <person name="Yoshida K."/>
            <person name="Sommer R.J."/>
        </authorList>
    </citation>
    <scope>NUCLEOTIDE SEQUENCE</scope>
    <source>
        <strain evidence="1">RS5133</strain>
    </source>
</reference>
<sequence>TGVMGTSFSRYPVPSPAATAVRVRRRSRLDRRHLQHLPLLCLLSAAGEDAATEFRDDRAGFVLEESLT</sequence>
<gene>
    <name evidence="1" type="ORF">PFISCL1PPCAC_24733</name>
</gene>
<dbReference type="EMBL" id="BTSY01000006">
    <property type="protein sequence ID" value="GMT33436.1"/>
    <property type="molecule type" value="Genomic_DNA"/>
</dbReference>